<dbReference type="InterPro" id="IPR001138">
    <property type="entry name" value="Zn2Cys6_DnaBD"/>
</dbReference>
<dbReference type="EMBL" id="KI968692">
    <property type="protein sequence ID" value="EUN32678.1"/>
    <property type="molecule type" value="Genomic_DNA"/>
</dbReference>
<accession>W7EQP8</accession>
<gene>
    <name evidence="3" type="ORF">COCVIDRAFT_62327</name>
</gene>
<protein>
    <recommendedName>
        <fullName evidence="2">Zn(2)-C6 fungal-type domain-containing protein</fullName>
    </recommendedName>
</protein>
<dbReference type="Proteomes" id="UP000054337">
    <property type="component" value="Unassembled WGS sequence"/>
</dbReference>
<dbReference type="CDD" id="cd00067">
    <property type="entry name" value="GAL4"/>
    <property type="match status" value="1"/>
</dbReference>
<dbReference type="GO" id="GO:0008270">
    <property type="term" value="F:zinc ion binding"/>
    <property type="evidence" value="ECO:0007669"/>
    <property type="project" value="InterPro"/>
</dbReference>
<keyword evidence="1" id="KW-0539">Nucleus</keyword>
<proteinExistence type="predicted"/>
<dbReference type="InterPro" id="IPR053175">
    <property type="entry name" value="DHMBA_Reg_Transcription_Factor"/>
</dbReference>
<dbReference type="InterPro" id="IPR036864">
    <property type="entry name" value="Zn2-C6_fun-type_DNA-bd_sf"/>
</dbReference>
<reference evidence="3 4" key="1">
    <citation type="journal article" date="2013" name="PLoS Genet.">
        <title>Comparative genome structure, secondary metabolite, and effector coding capacity across Cochliobolus pathogens.</title>
        <authorList>
            <person name="Condon B.J."/>
            <person name="Leng Y."/>
            <person name="Wu D."/>
            <person name="Bushley K.E."/>
            <person name="Ohm R.A."/>
            <person name="Otillar R."/>
            <person name="Martin J."/>
            <person name="Schackwitz W."/>
            <person name="Grimwood J."/>
            <person name="MohdZainudin N."/>
            <person name="Xue C."/>
            <person name="Wang R."/>
            <person name="Manning V.A."/>
            <person name="Dhillon B."/>
            <person name="Tu Z.J."/>
            <person name="Steffenson B.J."/>
            <person name="Salamov A."/>
            <person name="Sun H."/>
            <person name="Lowry S."/>
            <person name="LaButti K."/>
            <person name="Han J."/>
            <person name="Copeland A."/>
            <person name="Lindquist E."/>
            <person name="Barry K."/>
            <person name="Schmutz J."/>
            <person name="Baker S.E."/>
            <person name="Ciuffetti L.M."/>
            <person name="Grigoriev I.V."/>
            <person name="Zhong S."/>
            <person name="Turgeon B.G."/>
        </authorList>
    </citation>
    <scope>NUCLEOTIDE SEQUENCE [LARGE SCALE GENOMIC DNA]</scope>
    <source>
        <strain evidence="3 4">FI3</strain>
    </source>
</reference>
<evidence type="ECO:0000256" key="1">
    <source>
        <dbReference type="ARBA" id="ARBA00023242"/>
    </source>
</evidence>
<sequence>MVNRGPSAGCQACRERRVGCDKARPACRKCIIRGQICPGYRDANGVVFKDESKAVFARQSK</sequence>
<keyword evidence="4" id="KW-1185">Reference proteome</keyword>
<dbReference type="GO" id="GO:0000981">
    <property type="term" value="F:DNA-binding transcription factor activity, RNA polymerase II-specific"/>
    <property type="evidence" value="ECO:0007669"/>
    <property type="project" value="InterPro"/>
</dbReference>
<evidence type="ECO:0000313" key="4">
    <source>
        <dbReference type="Proteomes" id="UP000054337"/>
    </source>
</evidence>
<dbReference type="PANTHER" id="PTHR38791">
    <property type="entry name" value="ZN(II)2CYS6 TRANSCRIPTION FACTOR (EUROFUNG)-RELATED-RELATED"/>
    <property type="match status" value="1"/>
</dbReference>
<organism evidence="3 4">
    <name type="scientific">Bipolaris victoriae (strain FI3)</name>
    <name type="common">Victoria blight of oats agent</name>
    <name type="synonym">Cochliobolus victoriae</name>
    <dbReference type="NCBI Taxonomy" id="930091"/>
    <lineage>
        <taxon>Eukaryota</taxon>
        <taxon>Fungi</taxon>
        <taxon>Dikarya</taxon>
        <taxon>Ascomycota</taxon>
        <taxon>Pezizomycotina</taxon>
        <taxon>Dothideomycetes</taxon>
        <taxon>Pleosporomycetidae</taxon>
        <taxon>Pleosporales</taxon>
        <taxon>Pleosporineae</taxon>
        <taxon>Pleosporaceae</taxon>
        <taxon>Bipolaris</taxon>
    </lineage>
</organism>
<dbReference type="SUPFAM" id="SSF57701">
    <property type="entry name" value="Zn2/Cys6 DNA-binding domain"/>
    <property type="match status" value="1"/>
</dbReference>
<dbReference type="Gene3D" id="4.10.240.10">
    <property type="entry name" value="Zn(2)-C6 fungal-type DNA-binding domain"/>
    <property type="match status" value="1"/>
</dbReference>
<feature type="non-terminal residue" evidence="3">
    <location>
        <position position="61"/>
    </location>
</feature>
<dbReference type="AlphaFoldDB" id="W7EQP8"/>
<evidence type="ECO:0000259" key="2">
    <source>
        <dbReference type="PROSITE" id="PS50048"/>
    </source>
</evidence>
<dbReference type="GeneID" id="26257705"/>
<feature type="domain" description="Zn(2)-C6 fungal-type" evidence="2">
    <location>
        <begin position="9"/>
        <end position="37"/>
    </location>
</feature>
<dbReference type="RefSeq" id="XP_014562305.1">
    <property type="nucleotide sequence ID" value="XM_014706819.1"/>
</dbReference>
<dbReference type="SMART" id="SM00066">
    <property type="entry name" value="GAL4"/>
    <property type="match status" value="1"/>
</dbReference>
<dbReference type="PROSITE" id="PS00463">
    <property type="entry name" value="ZN2_CY6_FUNGAL_1"/>
    <property type="match status" value="1"/>
</dbReference>
<dbReference type="HOGENOM" id="CLU_2928859_0_0_1"/>
<dbReference type="Pfam" id="PF00172">
    <property type="entry name" value="Zn_clus"/>
    <property type="match status" value="1"/>
</dbReference>
<evidence type="ECO:0000313" key="3">
    <source>
        <dbReference type="EMBL" id="EUN32678.1"/>
    </source>
</evidence>
<dbReference type="PROSITE" id="PS50048">
    <property type="entry name" value="ZN2_CY6_FUNGAL_2"/>
    <property type="match status" value="1"/>
</dbReference>
<name>W7EQP8_BIPV3</name>